<dbReference type="InterPro" id="IPR052954">
    <property type="entry name" value="GPCR-Ligand_Int"/>
</dbReference>
<feature type="transmembrane region" description="Helical" evidence="5">
    <location>
        <begin position="250"/>
        <end position="268"/>
    </location>
</feature>
<evidence type="ECO:0000256" key="4">
    <source>
        <dbReference type="ARBA" id="ARBA00023136"/>
    </source>
</evidence>
<evidence type="ECO:0000256" key="2">
    <source>
        <dbReference type="ARBA" id="ARBA00022692"/>
    </source>
</evidence>
<evidence type="ECO:0000313" key="8">
    <source>
        <dbReference type="EMBL" id="CAF4727232.1"/>
    </source>
</evidence>
<dbReference type="Pfam" id="PF00001">
    <property type="entry name" value="7tm_1"/>
    <property type="match status" value="1"/>
</dbReference>
<dbReference type="GO" id="GO:0004930">
    <property type="term" value="F:G protein-coupled receptor activity"/>
    <property type="evidence" value="ECO:0007669"/>
    <property type="project" value="InterPro"/>
</dbReference>
<accession>A0A814SPW0</accession>
<dbReference type="EMBL" id="CAJOBH010124279">
    <property type="protein sequence ID" value="CAF4727232.1"/>
    <property type="molecule type" value="Genomic_DNA"/>
</dbReference>
<dbReference type="PROSITE" id="PS50262">
    <property type="entry name" value="G_PROTEIN_RECEP_F1_2"/>
    <property type="match status" value="1"/>
</dbReference>
<evidence type="ECO:0000256" key="3">
    <source>
        <dbReference type="ARBA" id="ARBA00022989"/>
    </source>
</evidence>
<evidence type="ECO:0000313" key="7">
    <source>
        <dbReference type="EMBL" id="CAF1150601.1"/>
    </source>
</evidence>
<evidence type="ECO:0000313" key="9">
    <source>
        <dbReference type="Proteomes" id="UP000663855"/>
    </source>
</evidence>
<gene>
    <name evidence="8" type="ORF">BYL167_LOCUS45121</name>
    <name evidence="7" type="ORF">CJN711_LOCUS9507</name>
</gene>
<organism evidence="7 9">
    <name type="scientific">Rotaria magnacalcarata</name>
    <dbReference type="NCBI Taxonomy" id="392030"/>
    <lineage>
        <taxon>Eukaryota</taxon>
        <taxon>Metazoa</taxon>
        <taxon>Spiralia</taxon>
        <taxon>Gnathifera</taxon>
        <taxon>Rotifera</taxon>
        <taxon>Eurotatoria</taxon>
        <taxon>Bdelloidea</taxon>
        <taxon>Philodinida</taxon>
        <taxon>Philodinidae</taxon>
        <taxon>Rotaria</taxon>
    </lineage>
</organism>
<evidence type="ECO:0000256" key="5">
    <source>
        <dbReference type="SAM" id="Phobius"/>
    </source>
</evidence>
<name>A0A814SPW0_9BILA</name>
<proteinExistence type="predicted"/>
<feature type="transmembrane region" description="Helical" evidence="5">
    <location>
        <begin position="95"/>
        <end position="116"/>
    </location>
</feature>
<comment type="subcellular location">
    <subcellularLocation>
        <location evidence="1">Membrane</location>
    </subcellularLocation>
</comment>
<comment type="caution">
    <text evidence="7">The sequence shown here is derived from an EMBL/GenBank/DDBJ whole genome shotgun (WGS) entry which is preliminary data.</text>
</comment>
<evidence type="ECO:0000256" key="1">
    <source>
        <dbReference type="ARBA" id="ARBA00004370"/>
    </source>
</evidence>
<dbReference type="PANTHER" id="PTHR46641">
    <property type="entry name" value="FMRFAMIDE RECEPTOR-RELATED"/>
    <property type="match status" value="1"/>
</dbReference>
<dbReference type="Proteomes" id="UP000681967">
    <property type="component" value="Unassembled WGS sequence"/>
</dbReference>
<dbReference type="GO" id="GO:0016020">
    <property type="term" value="C:membrane"/>
    <property type="evidence" value="ECO:0007669"/>
    <property type="project" value="UniProtKB-SubCell"/>
</dbReference>
<feature type="transmembrane region" description="Helical" evidence="5">
    <location>
        <begin position="24"/>
        <end position="44"/>
    </location>
</feature>
<dbReference type="AlphaFoldDB" id="A0A814SPW0"/>
<feature type="transmembrane region" description="Helical" evidence="5">
    <location>
        <begin position="137"/>
        <end position="157"/>
    </location>
</feature>
<feature type="domain" description="G-protein coupled receptors family 1 profile" evidence="6">
    <location>
        <begin position="36"/>
        <end position="312"/>
    </location>
</feature>
<dbReference type="InterPro" id="IPR000276">
    <property type="entry name" value="GPCR_Rhodpsn"/>
</dbReference>
<keyword evidence="3 5" id="KW-1133">Transmembrane helix</keyword>
<dbReference type="Proteomes" id="UP000663855">
    <property type="component" value="Unassembled WGS sequence"/>
</dbReference>
<protein>
    <recommendedName>
        <fullName evidence="6">G-protein coupled receptors family 1 profile domain-containing protein</fullName>
    </recommendedName>
</protein>
<keyword evidence="2 5" id="KW-0812">Transmembrane</keyword>
<dbReference type="SUPFAM" id="SSF81321">
    <property type="entry name" value="Family A G protein-coupled receptor-like"/>
    <property type="match status" value="1"/>
</dbReference>
<feature type="transmembrane region" description="Helical" evidence="5">
    <location>
        <begin position="183"/>
        <end position="206"/>
    </location>
</feature>
<reference evidence="7" key="1">
    <citation type="submission" date="2021-02" db="EMBL/GenBank/DDBJ databases">
        <authorList>
            <person name="Nowell W R."/>
        </authorList>
    </citation>
    <scope>NUCLEOTIDE SEQUENCE</scope>
</reference>
<dbReference type="Gene3D" id="1.20.1070.10">
    <property type="entry name" value="Rhodopsin 7-helix transmembrane proteins"/>
    <property type="match status" value="1"/>
</dbReference>
<keyword evidence="4 5" id="KW-0472">Membrane</keyword>
<feature type="transmembrane region" description="Helical" evidence="5">
    <location>
        <begin position="56"/>
        <end position="83"/>
    </location>
</feature>
<sequence length="338" mass="37918">MSNVSHDELLIELLNNISTQFDRYLAICIFMFGIVGNILNIFVLSQRSYRSNSCAWLFLVLSIVNLVSLISGLTTIMIGGWVTNPTNYIGVLCKLRAFLVFSTRTMAMWLMVLATTDRWLLSSINAHRRQHSSLKNAQLWTATIVILSVALYAQQLYCYDANLMDTPLRCYGKTVVCRYLTDLSLALITVSIPIFLMILFGSLIISNVRQSQRRIRALQLGSAAATVNRPVASNSEYSVGKFRQKTDHSLLRMLFSQVILLGIFTLPLCLDKFYSSFSGDNGSPLVLATNAFVYDVAILVYDISNGITFYVYTLCGGTVFRKALYDFIMSAKLKMGCH</sequence>
<dbReference type="EMBL" id="CAJNOV010003673">
    <property type="protein sequence ID" value="CAF1150601.1"/>
    <property type="molecule type" value="Genomic_DNA"/>
</dbReference>
<evidence type="ECO:0000259" key="6">
    <source>
        <dbReference type="PROSITE" id="PS50262"/>
    </source>
</evidence>
<dbReference type="InterPro" id="IPR017452">
    <property type="entry name" value="GPCR_Rhodpsn_7TM"/>
</dbReference>